<name>A0A225B605_TALAT</name>
<feature type="region of interest" description="Disordered" evidence="2">
    <location>
        <begin position="174"/>
        <end position="246"/>
    </location>
</feature>
<organism evidence="3 4">
    <name type="scientific">Talaromyces atroroseus</name>
    <dbReference type="NCBI Taxonomy" id="1441469"/>
    <lineage>
        <taxon>Eukaryota</taxon>
        <taxon>Fungi</taxon>
        <taxon>Dikarya</taxon>
        <taxon>Ascomycota</taxon>
        <taxon>Pezizomycotina</taxon>
        <taxon>Eurotiomycetes</taxon>
        <taxon>Eurotiomycetidae</taxon>
        <taxon>Eurotiales</taxon>
        <taxon>Trichocomaceae</taxon>
        <taxon>Talaromyces</taxon>
        <taxon>Talaromyces sect. Trachyspermi</taxon>
    </lineage>
</organism>
<accession>A0A225B605</accession>
<keyword evidence="4" id="KW-1185">Reference proteome</keyword>
<dbReference type="PANTHER" id="PTHR13082">
    <property type="entry name" value="SAP18"/>
    <property type="match status" value="1"/>
</dbReference>
<dbReference type="RefSeq" id="XP_020121458.1">
    <property type="nucleotide sequence ID" value="XM_020265506.1"/>
</dbReference>
<protein>
    <recommendedName>
        <fullName evidence="5">Histone deacetylase complex subunit SAP18</fullName>
    </recommendedName>
</protein>
<dbReference type="GO" id="GO:0005634">
    <property type="term" value="C:nucleus"/>
    <property type="evidence" value="ECO:0007669"/>
    <property type="project" value="TreeGrafter"/>
</dbReference>
<evidence type="ECO:0000256" key="1">
    <source>
        <dbReference type="ARBA" id="ARBA00009143"/>
    </source>
</evidence>
<dbReference type="EMBL" id="LFMY01000004">
    <property type="protein sequence ID" value="OKL61337.1"/>
    <property type="molecule type" value="Genomic_DNA"/>
</dbReference>
<dbReference type="Pfam" id="PF06487">
    <property type="entry name" value="SAP18"/>
    <property type="match status" value="1"/>
</dbReference>
<dbReference type="AlphaFoldDB" id="A0A225B605"/>
<feature type="compositionally biased region" description="Gly residues" evidence="2">
    <location>
        <begin position="204"/>
        <end position="217"/>
    </location>
</feature>
<comment type="similarity">
    <text evidence="1">Belongs to the SAP18 family.</text>
</comment>
<sequence>MAINRETTVPFHLKLFYRQNNYHALTDFPIPTPTGPNSTSHLPPHLEIYTWQSCTLRELSNLLASALPSQLPNPQAGTRLCFRLIYPDTRGAATEGRGRYLSKDIGSVIMGQSSPIAQNNGNDERMMDGARRRLVQKDVSGLDDADKTLADARFVVGDYVDVAILPPLDDGSVAPAVQGGRGPPGGPIGSGMRAFGPPRDNGGGRRGPGGAGRGPPGHGIPSGDWKRGERVPEERGGGWGRRRGPY</sequence>
<gene>
    <name evidence="3" type="ORF">UA08_03229</name>
</gene>
<evidence type="ECO:0008006" key="5">
    <source>
        <dbReference type="Google" id="ProtNLM"/>
    </source>
</evidence>
<reference evidence="3 4" key="1">
    <citation type="submission" date="2015-06" db="EMBL/GenBank/DDBJ databases">
        <title>Talaromyces atroroseus IBT 11181 draft genome.</title>
        <authorList>
            <person name="Rasmussen K.B."/>
            <person name="Rasmussen S."/>
            <person name="Petersen B."/>
            <person name="Sicheritz-Ponten T."/>
            <person name="Mortensen U.H."/>
            <person name="Thrane U."/>
        </authorList>
    </citation>
    <scope>NUCLEOTIDE SEQUENCE [LARGE SCALE GENOMIC DNA]</scope>
    <source>
        <strain evidence="3 4">IBT 11181</strain>
    </source>
</reference>
<dbReference type="Proteomes" id="UP000214365">
    <property type="component" value="Unassembled WGS sequence"/>
</dbReference>
<comment type="caution">
    <text evidence="3">The sequence shown here is derived from an EMBL/GenBank/DDBJ whole genome shotgun (WGS) entry which is preliminary data.</text>
</comment>
<dbReference type="InterPro" id="IPR042534">
    <property type="entry name" value="SAP18_sf"/>
</dbReference>
<evidence type="ECO:0000256" key="2">
    <source>
        <dbReference type="SAM" id="MobiDB-lite"/>
    </source>
</evidence>
<dbReference type="PANTHER" id="PTHR13082:SF0">
    <property type="entry name" value="HISTONE DEACETYLASE COMPLEX SUBUNIT SAP18"/>
    <property type="match status" value="1"/>
</dbReference>
<dbReference type="Gene3D" id="3.10.20.550">
    <property type="entry name" value="ASAP complex, SAP18 subunit"/>
    <property type="match status" value="1"/>
</dbReference>
<dbReference type="GeneID" id="31002984"/>
<feature type="compositionally biased region" description="Basic and acidic residues" evidence="2">
    <location>
        <begin position="224"/>
        <end position="236"/>
    </location>
</feature>
<dbReference type="OrthoDB" id="440566at2759"/>
<dbReference type="STRING" id="1441469.A0A225B605"/>
<proteinExistence type="inferred from homology"/>
<evidence type="ECO:0000313" key="3">
    <source>
        <dbReference type="EMBL" id="OKL61337.1"/>
    </source>
</evidence>
<feature type="compositionally biased region" description="Gly residues" evidence="2">
    <location>
        <begin position="179"/>
        <end position="189"/>
    </location>
</feature>
<dbReference type="InterPro" id="IPR010516">
    <property type="entry name" value="SAP18"/>
</dbReference>
<evidence type="ECO:0000313" key="4">
    <source>
        <dbReference type="Proteomes" id="UP000214365"/>
    </source>
</evidence>